<dbReference type="Pfam" id="PF00577">
    <property type="entry name" value="Usher"/>
    <property type="match status" value="1"/>
</dbReference>
<dbReference type="EMBL" id="UGMA01000005">
    <property type="protein sequence ID" value="STV15161.1"/>
    <property type="molecule type" value="Genomic_DNA"/>
</dbReference>
<dbReference type="Gene3D" id="2.60.40.3110">
    <property type="match status" value="1"/>
</dbReference>
<evidence type="ECO:0000256" key="4">
    <source>
        <dbReference type="ARBA" id="ARBA00022692"/>
    </source>
</evidence>
<dbReference type="PANTHER" id="PTHR30451">
    <property type="entry name" value="OUTER MEMBRANE USHER PROTEIN"/>
    <property type="match status" value="1"/>
</dbReference>
<dbReference type="GO" id="GO:0009279">
    <property type="term" value="C:cell outer membrane"/>
    <property type="evidence" value="ECO:0007669"/>
    <property type="project" value="UniProtKB-SubCell"/>
</dbReference>
<evidence type="ECO:0000313" key="10">
    <source>
        <dbReference type="Proteomes" id="UP000254020"/>
    </source>
</evidence>
<evidence type="ECO:0000256" key="8">
    <source>
        <dbReference type="RuleBase" id="RU003884"/>
    </source>
</evidence>
<comment type="subcellular location">
    <subcellularLocation>
        <location evidence="1 8">Cell outer membrane</location>
        <topology evidence="1 8">Multi-pass membrane protein</topology>
    </subcellularLocation>
</comment>
<keyword evidence="4 8" id="KW-0812">Transmembrane</keyword>
<keyword evidence="3 8" id="KW-0813">Transport</keyword>
<evidence type="ECO:0000256" key="3">
    <source>
        <dbReference type="ARBA" id="ARBA00022448"/>
    </source>
</evidence>
<dbReference type="FunFam" id="2.60.40.3110:FF:000001">
    <property type="entry name" value="Putative fimbrial outer membrane usher"/>
    <property type="match status" value="1"/>
</dbReference>
<dbReference type="Proteomes" id="UP000254020">
    <property type="component" value="Unassembled WGS sequence"/>
</dbReference>
<dbReference type="PROSITE" id="PS01151">
    <property type="entry name" value="FIMBRIAL_USHER"/>
    <property type="match status" value="1"/>
</dbReference>
<dbReference type="PANTHER" id="PTHR30451:SF21">
    <property type="entry name" value="FIMBRIAL USHER DOMAIN-CONTAINING PROTEIN YDET-RELATED"/>
    <property type="match status" value="1"/>
</dbReference>
<dbReference type="GO" id="GO:0015473">
    <property type="term" value="F:fimbrial usher porin activity"/>
    <property type="evidence" value="ECO:0007669"/>
    <property type="project" value="InterPro"/>
</dbReference>
<evidence type="ECO:0000256" key="1">
    <source>
        <dbReference type="ARBA" id="ARBA00004571"/>
    </source>
</evidence>
<organism evidence="9 10">
    <name type="scientific">Klebsiella pneumoniae subsp. pneumoniae</name>
    <dbReference type="NCBI Taxonomy" id="72407"/>
    <lineage>
        <taxon>Bacteria</taxon>
        <taxon>Pseudomonadati</taxon>
        <taxon>Pseudomonadota</taxon>
        <taxon>Gammaproteobacteria</taxon>
        <taxon>Enterobacterales</taxon>
        <taxon>Enterobacteriaceae</taxon>
        <taxon>Klebsiella/Raoultella group</taxon>
        <taxon>Klebsiella</taxon>
        <taxon>Klebsiella pneumoniae complex</taxon>
    </lineage>
</organism>
<proteinExistence type="inferred from homology"/>
<accession>A0A378ANJ0</accession>
<dbReference type="AlphaFoldDB" id="A0A378ANJ0"/>
<protein>
    <submittedName>
        <fullName evidence="9">Type 1 fimbriae anchoring protein FimD</fullName>
    </submittedName>
</protein>
<keyword evidence="5" id="KW-0732">Signal</keyword>
<sequence>MDAESIQGYAPVVRGIAKSNAKVIIKQSGYVIYQSFVPPGAFEITDLYSTGGNGDLNVTIEEADGTQQNFVVAYASLPVLRREGSLKYSITSGQYRSSDGSVDYTPFSQATASYGLPYNTTLYGGFQAASKYQSVAIGVGNNLGVLGAVSLDVTQAWSTKQDQDKISGQSVRIRYSKT</sequence>
<dbReference type="GO" id="GO:0009297">
    <property type="term" value="P:pilus assembly"/>
    <property type="evidence" value="ECO:0007669"/>
    <property type="project" value="InterPro"/>
</dbReference>
<evidence type="ECO:0000256" key="2">
    <source>
        <dbReference type="ARBA" id="ARBA00008064"/>
    </source>
</evidence>
<keyword evidence="6 8" id="KW-0472">Membrane</keyword>
<evidence type="ECO:0000256" key="6">
    <source>
        <dbReference type="ARBA" id="ARBA00023136"/>
    </source>
</evidence>
<keyword evidence="8" id="KW-1029">Fimbrium biogenesis</keyword>
<keyword evidence="7 8" id="KW-0998">Cell outer membrane</keyword>
<evidence type="ECO:0000313" key="9">
    <source>
        <dbReference type="EMBL" id="STV15161.1"/>
    </source>
</evidence>
<dbReference type="InterPro" id="IPR018030">
    <property type="entry name" value="Fimbrial_membr_usher_CS"/>
</dbReference>
<comment type="similarity">
    <text evidence="2 8">Belongs to the fimbrial export usher family.</text>
</comment>
<gene>
    <name evidence="9" type="primary">fimD_12</name>
    <name evidence="9" type="ORF">NCTC9504_06010</name>
</gene>
<dbReference type="InterPro" id="IPR000015">
    <property type="entry name" value="Fimb_usher"/>
</dbReference>
<evidence type="ECO:0000256" key="7">
    <source>
        <dbReference type="ARBA" id="ARBA00023237"/>
    </source>
</evidence>
<name>A0A378ANJ0_KLEPN</name>
<evidence type="ECO:0000256" key="5">
    <source>
        <dbReference type="ARBA" id="ARBA00022729"/>
    </source>
</evidence>
<reference evidence="9 10" key="1">
    <citation type="submission" date="2018-06" db="EMBL/GenBank/DDBJ databases">
        <authorList>
            <consortium name="Pathogen Informatics"/>
            <person name="Doyle S."/>
        </authorList>
    </citation>
    <scope>NUCLEOTIDE SEQUENCE [LARGE SCALE GENOMIC DNA]</scope>
    <source>
        <strain evidence="9 10">NCTC9504</strain>
    </source>
</reference>